<evidence type="ECO:0000259" key="14">
    <source>
        <dbReference type="PROSITE" id="PS50887"/>
    </source>
</evidence>
<evidence type="ECO:0000256" key="8">
    <source>
        <dbReference type="ARBA" id="ARBA00022989"/>
    </source>
</evidence>
<dbReference type="InterPro" id="IPR052163">
    <property type="entry name" value="DGC-Regulatory_Protein"/>
</dbReference>
<dbReference type="InterPro" id="IPR038318">
    <property type="entry name" value="KdpD_sf"/>
</dbReference>
<dbReference type="InterPro" id="IPR035965">
    <property type="entry name" value="PAS-like_dom_sf"/>
</dbReference>
<name>A0A916J8Q0_9PROT</name>
<dbReference type="InterPro" id="IPR001610">
    <property type="entry name" value="PAC"/>
</dbReference>
<evidence type="ECO:0000256" key="9">
    <source>
        <dbReference type="ARBA" id="ARBA00023012"/>
    </source>
</evidence>
<evidence type="ECO:0000256" key="11">
    <source>
        <dbReference type="SAM" id="Phobius"/>
    </source>
</evidence>
<dbReference type="CDD" id="cd01949">
    <property type="entry name" value="GGDEF"/>
    <property type="match status" value="1"/>
</dbReference>
<dbReference type="Pfam" id="PF00990">
    <property type="entry name" value="GGDEF"/>
    <property type="match status" value="1"/>
</dbReference>
<reference evidence="15" key="1">
    <citation type="submission" date="2021-04" db="EMBL/GenBank/DDBJ databases">
        <authorList>
            <person name="Hornung B."/>
        </authorList>
    </citation>
    <scope>NUCLEOTIDE SEQUENCE</scope>
    <source>
        <strain evidence="15">G5G6</strain>
    </source>
</reference>
<evidence type="ECO:0000313" key="16">
    <source>
        <dbReference type="Proteomes" id="UP000742786"/>
    </source>
</evidence>
<evidence type="ECO:0000259" key="13">
    <source>
        <dbReference type="PROSITE" id="PS50113"/>
    </source>
</evidence>
<dbReference type="GO" id="GO:0016301">
    <property type="term" value="F:kinase activity"/>
    <property type="evidence" value="ECO:0007669"/>
    <property type="project" value="UniProtKB-KW"/>
</dbReference>
<dbReference type="SMART" id="SM00086">
    <property type="entry name" value="PAC"/>
    <property type="match status" value="1"/>
</dbReference>
<keyword evidence="16" id="KW-1185">Reference proteome</keyword>
<dbReference type="Gene3D" id="3.30.70.270">
    <property type="match status" value="1"/>
</dbReference>
<evidence type="ECO:0000256" key="7">
    <source>
        <dbReference type="ARBA" id="ARBA00022840"/>
    </source>
</evidence>
<organism evidence="15 16">
    <name type="scientific">Georgfuchsia toluolica</name>
    <dbReference type="NCBI Taxonomy" id="424218"/>
    <lineage>
        <taxon>Bacteria</taxon>
        <taxon>Pseudomonadati</taxon>
        <taxon>Pseudomonadota</taxon>
        <taxon>Betaproteobacteria</taxon>
        <taxon>Nitrosomonadales</taxon>
        <taxon>Sterolibacteriaceae</taxon>
        <taxon>Georgfuchsia</taxon>
    </lineage>
</organism>
<dbReference type="Proteomes" id="UP000742786">
    <property type="component" value="Unassembled WGS sequence"/>
</dbReference>
<dbReference type="Gene3D" id="1.20.120.620">
    <property type="entry name" value="Backbone structure of the membrane domain of e. Coli histidine kinase receptor kdpd"/>
    <property type="match status" value="1"/>
</dbReference>
<dbReference type="CDD" id="cd00130">
    <property type="entry name" value="PAS"/>
    <property type="match status" value="1"/>
</dbReference>
<dbReference type="GO" id="GO:0005524">
    <property type="term" value="F:ATP binding"/>
    <property type="evidence" value="ECO:0007669"/>
    <property type="project" value="UniProtKB-KW"/>
</dbReference>
<dbReference type="FunFam" id="3.30.450.20:FF:000099">
    <property type="entry name" value="Sensory box sensor histidine kinase"/>
    <property type="match status" value="1"/>
</dbReference>
<dbReference type="GO" id="GO:0016020">
    <property type="term" value="C:membrane"/>
    <property type="evidence" value="ECO:0007669"/>
    <property type="project" value="UniProtKB-SubCell"/>
</dbReference>
<dbReference type="PROSITE" id="PS50887">
    <property type="entry name" value="GGDEF"/>
    <property type="match status" value="1"/>
</dbReference>
<dbReference type="GO" id="GO:0052621">
    <property type="term" value="F:diguanylate cyclase activity"/>
    <property type="evidence" value="ECO:0007669"/>
    <property type="project" value="UniProtKB-EC"/>
</dbReference>
<dbReference type="InterPro" id="IPR025201">
    <property type="entry name" value="KdpD_TM"/>
</dbReference>
<comment type="caution">
    <text evidence="15">The sequence shown here is derived from an EMBL/GenBank/DDBJ whole genome shotgun (WGS) entry which is preliminary data.</text>
</comment>
<dbReference type="Pfam" id="PF13493">
    <property type="entry name" value="DUF4118"/>
    <property type="match status" value="1"/>
</dbReference>
<dbReference type="GO" id="GO:0000160">
    <property type="term" value="P:phosphorelay signal transduction system"/>
    <property type="evidence" value="ECO:0007669"/>
    <property type="project" value="UniProtKB-KW"/>
</dbReference>
<feature type="transmembrane region" description="Helical" evidence="11">
    <location>
        <begin position="55"/>
        <end position="76"/>
    </location>
</feature>
<comment type="subcellular location">
    <subcellularLocation>
        <location evidence="1">Membrane</location>
        <topology evidence="1">Multi-pass membrane protein</topology>
    </subcellularLocation>
</comment>
<feature type="domain" description="PAC" evidence="13">
    <location>
        <begin position="171"/>
        <end position="224"/>
    </location>
</feature>
<dbReference type="NCBIfam" id="TIGR00254">
    <property type="entry name" value="GGDEF"/>
    <property type="match status" value="1"/>
</dbReference>
<dbReference type="Pfam" id="PF08447">
    <property type="entry name" value="PAS_3"/>
    <property type="match status" value="1"/>
</dbReference>
<evidence type="ECO:0000256" key="1">
    <source>
        <dbReference type="ARBA" id="ARBA00004141"/>
    </source>
</evidence>
<feature type="domain" description="GGDEF" evidence="14">
    <location>
        <begin position="256"/>
        <end position="403"/>
    </location>
</feature>
<keyword evidence="8 11" id="KW-1133">Transmembrane helix</keyword>
<protein>
    <submittedName>
        <fullName evidence="15">Diguanylate cyclase</fullName>
        <ecNumber evidence="15">2.7.7.65</ecNumber>
    </submittedName>
</protein>
<evidence type="ECO:0000256" key="4">
    <source>
        <dbReference type="ARBA" id="ARBA00022692"/>
    </source>
</evidence>
<keyword evidence="15" id="KW-0548">Nucleotidyltransferase</keyword>
<dbReference type="EC" id="2.7.7.65" evidence="15"/>
<dbReference type="InterPro" id="IPR000700">
    <property type="entry name" value="PAS-assoc_C"/>
</dbReference>
<dbReference type="AlphaFoldDB" id="A0A916J8Q0"/>
<keyword evidence="7" id="KW-0067">ATP-binding</keyword>
<dbReference type="SMART" id="SM00091">
    <property type="entry name" value="PAS"/>
    <property type="match status" value="1"/>
</dbReference>
<dbReference type="SUPFAM" id="SSF55073">
    <property type="entry name" value="Nucleotide cyclase"/>
    <property type="match status" value="1"/>
</dbReference>
<dbReference type="InterPro" id="IPR013655">
    <property type="entry name" value="PAS_fold_3"/>
</dbReference>
<dbReference type="InterPro" id="IPR000160">
    <property type="entry name" value="GGDEF_dom"/>
</dbReference>
<evidence type="ECO:0000259" key="12">
    <source>
        <dbReference type="PROSITE" id="PS50112"/>
    </source>
</evidence>
<gene>
    <name evidence="15" type="ORF">GTOL_12304</name>
</gene>
<dbReference type="PROSITE" id="PS50112">
    <property type="entry name" value="PAS"/>
    <property type="match status" value="1"/>
</dbReference>
<dbReference type="Gene3D" id="3.30.450.20">
    <property type="entry name" value="PAS domain"/>
    <property type="match status" value="1"/>
</dbReference>
<keyword evidence="10 11" id="KW-0472">Membrane</keyword>
<dbReference type="NCBIfam" id="TIGR00229">
    <property type="entry name" value="sensory_box"/>
    <property type="match status" value="1"/>
</dbReference>
<dbReference type="PROSITE" id="PS50113">
    <property type="entry name" value="PAC"/>
    <property type="match status" value="1"/>
</dbReference>
<keyword evidence="2" id="KW-0597">Phosphoprotein</keyword>
<accession>A0A916J8Q0</accession>
<sequence>MAPVEGGLAFVTFYPIILITFYYCGSGPGILVSVLSGLAGEYFFIPPYRAFSTDIATYTPLAFFCVTAVLISLVIIRLHKGTQQLEISLEALRESEERFRQAMEASTDGLWDWNITDDTGFFSPAYYRMLGYEVNEFPMTGHSWSELIHPDDYQQALTVNQECIDNRRQSFEVEYRMKCKDGSWKWILGRGKALQRDAQGHAIRMIGTHVDITERKRNEEQVRQLAFYDLLTRLPNRRLLNDHLNQAMAASKRSGRYGAVMFIDLDNFKPLNDTHGHDVGDLLLIEAADRLMGCVRETDTVARFGGDEFVVVLIELDVDKAKSTTEARHVSEKIRAAMAAPYLLAIRSNKNAATIIEHRCTASIGVALFINHEASPDDTLRNADNAMYQVKEAGRNSIRFYDVKT</sequence>
<keyword evidence="9" id="KW-0902">Two-component regulatory system</keyword>
<keyword evidence="6" id="KW-0418">Kinase</keyword>
<dbReference type="PANTHER" id="PTHR46663:SF3">
    <property type="entry name" value="SLL0267 PROTEIN"/>
    <property type="match status" value="1"/>
</dbReference>
<dbReference type="InterPro" id="IPR029787">
    <property type="entry name" value="Nucleotide_cyclase"/>
</dbReference>
<dbReference type="PANTHER" id="PTHR46663">
    <property type="entry name" value="DIGUANYLATE CYCLASE DGCT-RELATED"/>
    <property type="match status" value="1"/>
</dbReference>
<evidence type="ECO:0000256" key="6">
    <source>
        <dbReference type="ARBA" id="ARBA00022777"/>
    </source>
</evidence>
<keyword evidence="4 11" id="KW-0812">Transmembrane</keyword>
<dbReference type="InterPro" id="IPR000014">
    <property type="entry name" value="PAS"/>
</dbReference>
<dbReference type="SUPFAM" id="SSF55785">
    <property type="entry name" value="PYP-like sensor domain (PAS domain)"/>
    <property type="match status" value="1"/>
</dbReference>
<keyword evidence="3 15" id="KW-0808">Transferase</keyword>
<evidence type="ECO:0000256" key="3">
    <source>
        <dbReference type="ARBA" id="ARBA00022679"/>
    </source>
</evidence>
<dbReference type="FunFam" id="3.30.70.270:FF:000001">
    <property type="entry name" value="Diguanylate cyclase domain protein"/>
    <property type="match status" value="1"/>
</dbReference>
<feature type="domain" description="PAS" evidence="12">
    <location>
        <begin position="95"/>
        <end position="167"/>
    </location>
</feature>
<dbReference type="EMBL" id="CAJQUM010000001">
    <property type="protein sequence ID" value="CAG4884421.1"/>
    <property type="molecule type" value="Genomic_DNA"/>
</dbReference>
<evidence type="ECO:0000256" key="10">
    <source>
        <dbReference type="ARBA" id="ARBA00023136"/>
    </source>
</evidence>
<evidence type="ECO:0000256" key="2">
    <source>
        <dbReference type="ARBA" id="ARBA00022553"/>
    </source>
</evidence>
<evidence type="ECO:0000256" key="5">
    <source>
        <dbReference type="ARBA" id="ARBA00022741"/>
    </source>
</evidence>
<dbReference type="SMART" id="SM00267">
    <property type="entry name" value="GGDEF"/>
    <property type="match status" value="1"/>
</dbReference>
<dbReference type="InterPro" id="IPR043128">
    <property type="entry name" value="Rev_trsase/Diguanyl_cyclase"/>
</dbReference>
<keyword evidence="5" id="KW-0547">Nucleotide-binding</keyword>
<proteinExistence type="predicted"/>
<evidence type="ECO:0000313" key="15">
    <source>
        <dbReference type="EMBL" id="CAG4884421.1"/>
    </source>
</evidence>